<reference evidence="2" key="1">
    <citation type="submission" date="2020-02" db="EMBL/GenBank/DDBJ databases">
        <authorList>
            <person name="Scholz U."/>
            <person name="Mascher M."/>
            <person name="Fiebig A."/>
        </authorList>
    </citation>
    <scope>NUCLEOTIDE SEQUENCE</scope>
</reference>
<keyword evidence="3" id="KW-1185">Reference proteome</keyword>
<evidence type="ECO:0000313" key="1">
    <source>
        <dbReference type="EMBL" id="CAA2615517.1"/>
    </source>
</evidence>
<gene>
    <name evidence="1" type="ORF">SI7747_02001774</name>
    <name evidence="2" type="ORF">SI8410_02001919</name>
</gene>
<dbReference type="Proteomes" id="UP000663760">
    <property type="component" value="Chromosome 2"/>
</dbReference>
<proteinExistence type="predicted"/>
<dbReference type="EMBL" id="LR746265">
    <property type="protein sequence ID" value="CAA7390421.1"/>
    <property type="molecule type" value="Genomic_DNA"/>
</dbReference>
<name>A0A7I8K0L9_SPIIN</name>
<protein>
    <submittedName>
        <fullName evidence="2">Uncharacterized protein</fullName>
    </submittedName>
</protein>
<dbReference type="AlphaFoldDB" id="A0A7I8K0L9"/>
<evidence type="ECO:0000313" key="3">
    <source>
        <dbReference type="Proteomes" id="UP000663760"/>
    </source>
</evidence>
<accession>A0A7I8K0L9</accession>
<sequence length="27" mass="3286">MLWRDGRWRWCDGSCVEKCENIVVTSR</sequence>
<evidence type="ECO:0000313" key="2">
    <source>
        <dbReference type="EMBL" id="CAA7390421.1"/>
    </source>
</evidence>
<organism evidence="2 3">
    <name type="scientific">Spirodela intermedia</name>
    <name type="common">Intermediate duckweed</name>
    <dbReference type="NCBI Taxonomy" id="51605"/>
    <lineage>
        <taxon>Eukaryota</taxon>
        <taxon>Viridiplantae</taxon>
        <taxon>Streptophyta</taxon>
        <taxon>Embryophyta</taxon>
        <taxon>Tracheophyta</taxon>
        <taxon>Spermatophyta</taxon>
        <taxon>Magnoliopsida</taxon>
        <taxon>Liliopsida</taxon>
        <taxon>Araceae</taxon>
        <taxon>Lemnoideae</taxon>
        <taxon>Spirodela</taxon>
    </lineage>
</organism>
<dbReference type="EMBL" id="LR743589">
    <property type="protein sequence ID" value="CAA2615517.1"/>
    <property type="molecule type" value="Genomic_DNA"/>
</dbReference>